<name>A0A4R2BKZ0_9BACI</name>
<dbReference type="AlphaFoldDB" id="A0A4R2BKZ0"/>
<dbReference type="InterPro" id="IPR050194">
    <property type="entry name" value="Glycosyltransferase_grp1"/>
</dbReference>
<reference evidence="2 3" key="1">
    <citation type="journal article" date="2015" name="Stand. Genomic Sci.">
        <title>Genomic Encyclopedia of Bacterial and Archaeal Type Strains, Phase III: the genomes of soil and plant-associated and newly described type strains.</title>
        <authorList>
            <person name="Whitman W.B."/>
            <person name="Woyke T."/>
            <person name="Klenk H.P."/>
            <person name="Zhou Y."/>
            <person name="Lilburn T.G."/>
            <person name="Beck B.J."/>
            <person name="De Vos P."/>
            <person name="Vandamme P."/>
            <person name="Eisen J.A."/>
            <person name="Garrity G."/>
            <person name="Hugenholtz P."/>
            <person name="Kyrpides N.C."/>
        </authorList>
    </citation>
    <scope>NUCLEOTIDE SEQUENCE [LARGE SCALE GENOMIC DNA]</scope>
    <source>
        <strain evidence="2 3">CV53</strain>
    </source>
</reference>
<dbReference type="InterPro" id="IPR001296">
    <property type="entry name" value="Glyco_trans_1"/>
</dbReference>
<feature type="domain" description="Glycosyl transferase family 1" evidence="1">
    <location>
        <begin position="209"/>
        <end position="310"/>
    </location>
</feature>
<evidence type="ECO:0000313" key="2">
    <source>
        <dbReference type="EMBL" id="TCN27841.1"/>
    </source>
</evidence>
<dbReference type="SUPFAM" id="SSF53756">
    <property type="entry name" value="UDP-Glycosyltransferase/glycogen phosphorylase"/>
    <property type="match status" value="1"/>
</dbReference>
<accession>A0A4R2BKZ0</accession>
<gene>
    <name evidence="2" type="ORF">EV146_101169</name>
</gene>
<keyword evidence="2" id="KW-0808">Transferase</keyword>
<organism evidence="2 3">
    <name type="scientific">Mesobacillus foraminis</name>
    <dbReference type="NCBI Taxonomy" id="279826"/>
    <lineage>
        <taxon>Bacteria</taxon>
        <taxon>Bacillati</taxon>
        <taxon>Bacillota</taxon>
        <taxon>Bacilli</taxon>
        <taxon>Bacillales</taxon>
        <taxon>Bacillaceae</taxon>
        <taxon>Mesobacillus</taxon>
    </lineage>
</organism>
<dbReference type="EMBL" id="SLVV01000001">
    <property type="protein sequence ID" value="TCN27841.1"/>
    <property type="molecule type" value="Genomic_DNA"/>
</dbReference>
<dbReference type="CDD" id="cd03801">
    <property type="entry name" value="GT4_PimA-like"/>
    <property type="match status" value="1"/>
</dbReference>
<dbReference type="Pfam" id="PF00534">
    <property type="entry name" value="Glycos_transf_1"/>
    <property type="match status" value="1"/>
</dbReference>
<keyword evidence="3" id="KW-1185">Reference proteome</keyword>
<evidence type="ECO:0000259" key="1">
    <source>
        <dbReference type="Pfam" id="PF00534"/>
    </source>
</evidence>
<proteinExistence type="predicted"/>
<dbReference type="PANTHER" id="PTHR45947">
    <property type="entry name" value="SULFOQUINOVOSYL TRANSFERASE SQD2"/>
    <property type="match status" value="1"/>
</dbReference>
<dbReference type="Proteomes" id="UP000295689">
    <property type="component" value="Unassembled WGS sequence"/>
</dbReference>
<comment type="caution">
    <text evidence="2">The sequence shown here is derived from an EMBL/GenBank/DDBJ whole genome shotgun (WGS) entry which is preliminary data.</text>
</comment>
<dbReference type="RefSeq" id="WP_132000844.1">
    <property type="nucleotide sequence ID" value="NZ_JABUHM010000006.1"/>
</dbReference>
<dbReference type="PANTHER" id="PTHR45947:SF3">
    <property type="entry name" value="SULFOQUINOVOSYL TRANSFERASE SQD2"/>
    <property type="match status" value="1"/>
</dbReference>
<dbReference type="Gene3D" id="3.40.50.2000">
    <property type="entry name" value="Glycogen Phosphorylase B"/>
    <property type="match status" value="2"/>
</dbReference>
<protein>
    <submittedName>
        <fullName evidence="2">Glycosyltransferase involved in cell wall biosynthesis</fullName>
    </submittedName>
</protein>
<dbReference type="GO" id="GO:0016757">
    <property type="term" value="F:glycosyltransferase activity"/>
    <property type="evidence" value="ECO:0007669"/>
    <property type="project" value="InterPro"/>
</dbReference>
<sequence length="333" mass="37855">MNVLHIPYGSPMIDLCNALRLEGIHATSCHFYSNRYNFKPDLNLHLDSFASNLREEKIKEFINQALDKYDIFHFHFGATFLPDKSDLEILKRAGKKMVVHHHGSDVRMLSKAAQLNPYVRVKPGWPEEKILTDLSVLSSYIDHAFVQDFELEGYIKDFYKEVHVVPHAINPDQFQPSYPEAKSSPLIVHAPTLRDLKGTEFILDAVKELEQSGLSFDFKLIEGLTYQETQNLLSKADIVIDQLRIGASGYISTEAMAYGKPVICYIRPDLVDKYPSGFPIVNANPDTITAVLRNLISQPDSWKELGKHGRSYVERNHSTAKVGASYIEVYKKL</sequence>
<evidence type="ECO:0000313" key="3">
    <source>
        <dbReference type="Proteomes" id="UP000295689"/>
    </source>
</evidence>